<dbReference type="AlphaFoldDB" id="A0A1W0CV36"/>
<accession>A0A1W0CV36</accession>
<evidence type="ECO:0000256" key="2">
    <source>
        <dbReference type="ARBA" id="ARBA00009881"/>
    </source>
</evidence>
<evidence type="ECO:0000256" key="1">
    <source>
        <dbReference type="ARBA" id="ARBA00001917"/>
    </source>
</evidence>
<keyword evidence="4" id="KW-0285">Flavoprotein</keyword>
<organism evidence="12 13">
    <name type="scientific">Chromobacterium haemolyticum</name>
    <dbReference type="NCBI Taxonomy" id="394935"/>
    <lineage>
        <taxon>Bacteria</taxon>
        <taxon>Pseudomonadati</taxon>
        <taxon>Pseudomonadota</taxon>
        <taxon>Betaproteobacteria</taxon>
        <taxon>Neisseriales</taxon>
        <taxon>Chromobacteriaceae</taxon>
        <taxon>Chromobacterium</taxon>
    </lineage>
</organism>
<dbReference type="InterPro" id="IPR013785">
    <property type="entry name" value="Aldolase_TIM"/>
</dbReference>
<evidence type="ECO:0000313" key="13">
    <source>
        <dbReference type="Proteomes" id="UP000192721"/>
    </source>
</evidence>
<dbReference type="Pfam" id="PF03060">
    <property type="entry name" value="NMO"/>
    <property type="match status" value="1"/>
</dbReference>
<evidence type="ECO:0000256" key="3">
    <source>
        <dbReference type="ARBA" id="ARBA00022575"/>
    </source>
</evidence>
<dbReference type="FunFam" id="3.20.20.70:FF:000154">
    <property type="entry name" value="Probable nitronate monooxygenase"/>
    <property type="match status" value="1"/>
</dbReference>
<dbReference type="EMBL" id="MUKV01000015">
    <property type="protein sequence ID" value="OQS38657.1"/>
    <property type="molecule type" value="Genomic_DNA"/>
</dbReference>
<keyword evidence="6" id="KW-0547">Nucleotide-binding</keyword>
<evidence type="ECO:0000256" key="11">
    <source>
        <dbReference type="ARBA" id="ARBA00067136"/>
    </source>
</evidence>
<keyword evidence="3" id="KW-0216">Detoxification</keyword>
<comment type="similarity">
    <text evidence="2">Belongs to the nitronate monooxygenase family. NMO class I subfamily.</text>
</comment>
<evidence type="ECO:0000256" key="7">
    <source>
        <dbReference type="ARBA" id="ARBA00023002"/>
    </source>
</evidence>
<dbReference type="GO" id="GO:0018580">
    <property type="term" value="F:nitronate monooxygenase activity"/>
    <property type="evidence" value="ECO:0007669"/>
    <property type="project" value="InterPro"/>
</dbReference>
<gene>
    <name evidence="12" type="ORF">B0T45_12840</name>
</gene>
<comment type="cofactor">
    <cofactor evidence="1">
        <name>FMN</name>
        <dbReference type="ChEBI" id="CHEBI:58210"/>
    </cofactor>
</comment>
<reference evidence="12 13" key="1">
    <citation type="submission" date="2017-02" db="EMBL/GenBank/DDBJ databases">
        <title>Chromobacterium haemolyticum H5244.</title>
        <authorList>
            <person name="Gulvik C.A."/>
        </authorList>
    </citation>
    <scope>NUCLEOTIDE SEQUENCE [LARGE SCALE GENOMIC DNA]</scope>
    <source>
        <strain evidence="12 13">H5244</strain>
    </source>
</reference>
<keyword evidence="8 12" id="KW-0503">Monooxygenase</keyword>
<dbReference type="GO" id="GO:0000166">
    <property type="term" value="F:nucleotide binding"/>
    <property type="evidence" value="ECO:0007669"/>
    <property type="project" value="UniProtKB-KW"/>
</dbReference>
<evidence type="ECO:0000256" key="6">
    <source>
        <dbReference type="ARBA" id="ARBA00022741"/>
    </source>
</evidence>
<dbReference type="SUPFAM" id="SSF51412">
    <property type="entry name" value="Inosine monophosphate dehydrogenase (IMPDH)"/>
    <property type="match status" value="1"/>
</dbReference>
<evidence type="ECO:0000256" key="9">
    <source>
        <dbReference type="ARBA" id="ARBA00031155"/>
    </source>
</evidence>
<dbReference type="PANTHER" id="PTHR42747">
    <property type="entry name" value="NITRONATE MONOOXYGENASE-RELATED"/>
    <property type="match status" value="1"/>
</dbReference>
<dbReference type="Gene3D" id="3.20.20.70">
    <property type="entry name" value="Aldolase class I"/>
    <property type="match status" value="1"/>
</dbReference>
<comment type="catalytic activity">
    <reaction evidence="10">
        <text>3 propionate 3-nitronate + 3 O2 + H2O = 3 3-oxopropanoate + 2 nitrate + nitrite + H2O2 + 3 H(+)</text>
        <dbReference type="Rhea" id="RHEA:57332"/>
        <dbReference type="ChEBI" id="CHEBI:15377"/>
        <dbReference type="ChEBI" id="CHEBI:15378"/>
        <dbReference type="ChEBI" id="CHEBI:15379"/>
        <dbReference type="ChEBI" id="CHEBI:16240"/>
        <dbReference type="ChEBI" id="CHEBI:16301"/>
        <dbReference type="ChEBI" id="CHEBI:17632"/>
        <dbReference type="ChEBI" id="CHEBI:33190"/>
        <dbReference type="ChEBI" id="CHEBI:136067"/>
    </reaction>
</comment>
<keyword evidence="7" id="KW-0560">Oxidoreductase</keyword>
<dbReference type="CDD" id="cd04730">
    <property type="entry name" value="NPD_like"/>
    <property type="match status" value="1"/>
</dbReference>
<proteinExistence type="inferred from homology"/>
<dbReference type="Proteomes" id="UP000192721">
    <property type="component" value="Unassembled WGS sequence"/>
</dbReference>
<comment type="caution">
    <text evidence="12">The sequence shown here is derived from an EMBL/GenBank/DDBJ whole genome shotgun (WGS) entry which is preliminary data.</text>
</comment>
<keyword evidence="5" id="KW-0288">FMN</keyword>
<dbReference type="PANTHER" id="PTHR42747:SF3">
    <property type="entry name" value="NITRONATE MONOOXYGENASE-RELATED"/>
    <property type="match status" value="1"/>
</dbReference>
<dbReference type="GO" id="GO:0009636">
    <property type="term" value="P:response to toxic substance"/>
    <property type="evidence" value="ECO:0007669"/>
    <property type="project" value="UniProtKB-KW"/>
</dbReference>
<evidence type="ECO:0000256" key="10">
    <source>
        <dbReference type="ARBA" id="ARBA00049401"/>
    </source>
</evidence>
<evidence type="ECO:0000256" key="8">
    <source>
        <dbReference type="ARBA" id="ARBA00023033"/>
    </source>
</evidence>
<evidence type="ECO:0000256" key="4">
    <source>
        <dbReference type="ARBA" id="ARBA00022630"/>
    </source>
</evidence>
<protein>
    <recommendedName>
        <fullName evidence="11">Nitronate monooxygenase</fullName>
    </recommendedName>
    <alternativeName>
        <fullName evidence="9">Propionate 3-nitronate monooxygenase</fullName>
    </alternativeName>
</protein>
<evidence type="ECO:0000313" key="12">
    <source>
        <dbReference type="EMBL" id="OQS38657.1"/>
    </source>
</evidence>
<name>A0A1W0CV36_9NEIS</name>
<sequence length="351" mass="37529">MASALCRRWQLHTPLIQAPMAGGATTPTLVASVSQAGGLGFLAAALLPPERLLSEAAAVRRLTDKPFGINLFVQEDPVPGREALEQALEWLAPLHRELGLPAPQIPERFCEPFARQFEALLEAKPAAASFTFGILNRNQLKLLKQAKIDVIGTATNMAEGLAWAELGADAICAQGREAGGHRGTFIGRPQDSLRPMLSLVYELAQNQPLPVIAAGGIMHGRDIAAAMRHGAQACQLGTAFLRCPESGISALWKSELAKAAPGGTRLTRAFSGRHARGLSNRYMELMADKEDLVPAYPVMNALTGPLRAAAAKAERSDFLSLWAGENVAAGRELPAGQLVATLHEEWLAAYR</sequence>
<evidence type="ECO:0000256" key="5">
    <source>
        <dbReference type="ARBA" id="ARBA00022643"/>
    </source>
</evidence>
<dbReference type="InterPro" id="IPR004136">
    <property type="entry name" value="NMO"/>
</dbReference>
<dbReference type="RefSeq" id="WP_081555736.1">
    <property type="nucleotide sequence ID" value="NZ_MUKV01000015.1"/>
</dbReference>